<accession>A0A7R8ZK61</accession>
<sequence length="254" mass="28974">MLTIPRQNFASFEMSGKGPWMCLLLLVAAMSSSGVAYKARSEGEMAQDDRGAVVEVLDGDSPWGRPSGKRPKIIRAPITKGLHGPPFMMAHPESEQSEKDVQIIIGHPSRAKQSIKKSLPSALSLEDAFSDYYSFFQNEPLLDADPVKEDLKEEEEKPLVSKDTNKNDQKDKKIDEEFADWDLQRGWTPVRLYFFILSLVLLLCLLSISSMWCTGMYYVYNDPRFMRSRVRNVRIVASEARRPPSDYRPPPEYY</sequence>
<name>A0A7R8ZK61_9CRUS</name>
<dbReference type="EMBL" id="OB660391">
    <property type="protein sequence ID" value="CAD7224531.1"/>
    <property type="molecule type" value="Genomic_DNA"/>
</dbReference>
<gene>
    <name evidence="1" type="ORF">CTOB1V02_LOCUS2488</name>
</gene>
<evidence type="ECO:0000313" key="1">
    <source>
        <dbReference type="EMBL" id="CAD7224531.1"/>
    </source>
</evidence>
<protein>
    <submittedName>
        <fullName evidence="1">Uncharacterized protein</fullName>
    </submittedName>
</protein>
<dbReference type="AlphaFoldDB" id="A0A7R8ZK61"/>
<reference evidence="1" key="1">
    <citation type="submission" date="2020-11" db="EMBL/GenBank/DDBJ databases">
        <authorList>
            <person name="Tran Van P."/>
        </authorList>
    </citation>
    <scope>NUCLEOTIDE SEQUENCE</scope>
</reference>
<organism evidence="1">
    <name type="scientific">Cyprideis torosa</name>
    <dbReference type="NCBI Taxonomy" id="163714"/>
    <lineage>
        <taxon>Eukaryota</taxon>
        <taxon>Metazoa</taxon>
        <taxon>Ecdysozoa</taxon>
        <taxon>Arthropoda</taxon>
        <taxon>Crustacea</taxon>
        <taxon>Oligostraca</taxon>
        <taxon>Ostracoda</taxon>
        <taxon>Podocopa</taxon>
        <taxon>Podocopida</taxon>
        <taxon>Cytherocopina</taxon>
        <taxon>Cytheroidea</taxon>
        <taxon>Cytherideidae</taxon>
        <taxon>Cyprideis</taxon>
    </lineage>
</organism>
<proteinExistence type="predicted"/>